<comment type="caution">
    <text evidence="1">The sequence shown here is derived from an EMBL/GenBank/DDBJ whole genome shotgun (WGS) entry which is preliminary data.</text>
</comment>
<organism evidence="1 2">
    <name type="scientific">Dreissena polymorpha</name>
    <name type="common">Zebra mussel</name>
    <name type="synonym">Mytilus polymorpha</name>
    <dbReference type="NCBI Taxonomy" id="45954"/>
    <lineage>
        <taxon>Eukaryota</taxon>
        <taxon>Metazoa</taxon>
        <taxon>Spiralia</taxon>
        <taxon>Lophotrochozoa</taxon>
        <taxon>Mollusca</taxon>
        <taxon>Bivalvia</taxon>
        <taxon>Autobranchia</taxon>
        <taxon>Heteroconchia</taxon>
        <taxon>Euheterodonta</taxon>
        <taxon>Imparidentia</taxon>
        <taxon>Neoheterodontei</taxon>
        <taxon>Myida</taxon>
        <taxon>Dreissenoidea</taxon>
        <taxon>Dreissenidae</taxon>
        <taxon>Dreissena</taxon>
    </lineage>
</organism>
<gene>
    <name evidence="1" type="ORF">DPMN_123677</name>
</gene>
<accession>A0A9D4GUX4</accession>
<evidence type="ECO:0000313" key="1">
    <source>
        <dbReference type="EMBL" id="KAH3821909.1"/>
    </source>
</evidence>
<reference evidence="1" key="2">
    <citation type="submission" date="2020-11" db="EMBL/GenBank/DDBJ databases">
        <authorList>
            <person name="McCartney M.A."/>
            <person name="Auch B."/>
            <person name="Kono T."/>
            <person name="Mallez S."/>
            <person name="Becker A."/>
            <person name="Gohl D.M."/>
            <person name="Silverstein K.A.T."/>
            <person name="Koren S."/>
            <person name="Bechman K.B."/>
            <person name="Herman A."/>
            <person name="Abrahante J.E."/>
            <person name="Garbe J."/>
        </authorList>
    </citation>
    <scope>NUCLEOTIDE SEQUENCE</scope>
    <source>
        <strain evidence="1">Duluth1</strain>
        <tissue evidence="1">Whole animal</tissue>
    </source>
</reference>
<name>A0A9D4GUX4_DREPO</name>
<dbReference type="EMBL" id="JAIWYP010000005">
    <property type="protein sequence ID" value="KAH3821909.1"/>
    <property type="molecule type" value="Genomic_DNA"/>
</dbReference>
<sequence length="67" mass="7859">MRIAQKSSDRLAENRDAYRRLFKWGSGKDEVHSVSIIQLKDTVYLLLFDKLTVDSNTKISEESNERR</sequence>
<reference evidence="1" key="1">
    <citation type="journal article" date="2019" name="bioRxiv">
        <title>The Genome of the Zebra Mussel, Dreissena polymorpha: A Resource for Invasive Species Research.</title>
        <authorList>
            <person name="McCartney M.A."/>
            <person name="Auch B."/>
            <person name="Kono T."/>
            <person name="Mallez S."/>
            <person name="Zhang Y."/>
            <person name="Obille A."/>
            <person name="Becker A."/>
            <person name="Abrahante J.E."/>
            <person name="Garbe J."/>
            <person name="Badalamenti J.P."/>
            <person name="Herman A."/>
            <person name="Mangelson H."/>
            <person name="Liachko I."/>
            <person name="Sullivan S."/>
            <person name="Sone E.D."/>
            <person name="Koren S."/>
            <person name="Silverstein K.A.T."/>
            <person name="Beckman K.B."/>
            <person name="Gohl D.M."/>
        </authorList>
    </citation>
    <scope>NUCLEOTIDE SEQUENCE</scope>
    <source>
        <strain evidence="1">Duluth1</strain>
        <tissue evidence="1">Whole animal</tissue>
    </source>
</reference>
<dbReference type="AlphaFoldDB" id="A0A9D4GUX4"/>
<protein>
    <submittedName>
        <fullName evidence="1">Uncharacterized protein</fullName>
    </submittedName>
</protein>
<evidence type="ECO:0000313" key="2">
    <source>
        <dbReference type="Proteomes" id="UP000828390"/>
    </source>
</evidence>
<dbReference type="Proteomes" id="UP000828390">
    <property type="component" value="Unassembled WGS sequence"/>
</dbReference>
<keyword evidence="2" id="KW-1185">Reference proteome</keyword>
<proteinExistence type="predicted"/>